<dbReference type="Pfam" id="PF20178">
    <property type="entry name" value="ToxA_N"/>
    <property type="match status" value="2"/>
</dbReference>
<dbReference type="Proteomes" id="UP001154860">
    <property type="component" value="Unassembled WGS sequence"/>
</dbReference>
<accession>A0A9X0YDQ1</accession>
<protein>
    <recommendedName>
        <fullName evidence="2">Dermonecrotic toxin N-terminal domain-containing protein</fullName>
    </recommendedName>
</protein>
<feature type="region of interest" description="Disordered" evidence="1">
    <location>
        <begin position="926"/>
        <end position="957"/>
    </location>
</feature>
<feature type="region of interest" description="Disordered" evidence="1">
    <location>
        <begin position="792"/>
        <end position="819"/>
    </location>
</feature>
<feature type="domain" description="Dermonecrotic toxin N-terminal" evidence="2">
    <location>
        <begin position="375"/>
        <end position="635"/>
    </location>
</feature>
<dbReference type="AlphaFoldDB" id="A0A9X0YDQ1"/>
<gene>
    <name evidence="3" type="ORF">JWR99_15515</name>
</gene>
<reference evidence="3 4" key="2">
    <citation type="journal article" date="2023" name="Plant Pathol.">
        <title>Dismantling and reorganizing Pseudomonas marginalis sensu#lato.</title>
        <authorList>
            <person name="Sawada H."/>
            <person name="Fujikawa T."/>
            <person name="Satou M."/>
        </authorList>
    </citation>
    <scope>NUCLEOTIDE SEQUENCE [LARGE SCALE GENOMIC DNA]</scope>
    <source>
        <strain evidence="3 4">MAFF 301381</strain>
    </source>
</reference>
<dbReference type="InterPro" id="IPR046673">
    <property type="entry name" value="ToxA_N"/>
</dbReference>
<feature type="domain" description="Dermonecrotic toxin N-terminal" evidence="2">
    <location>
        <begin position="68"/>
        <end position="235"/>
    </location>
</feature>
<organism evidence="3 4">
    <name type="scientific">Pseudomonas lactucae</name>
    <dbReference type="NCBI Taxonomy" id="2813360"/>
    <lineage>
        <taxon>Bacteria</taxon>
        <taxon>Pseudomonadati</taxon>
        <taxon>Pseudomonadota</taxon>
        <taxon>Gammaproteobacteria</taxon>
        <taxon>Pseudomonadales</taxon>
        <taxon>Pseudomonadaceae</taxon>
        <taxon>Pseudomonas</taxon>
    </lineage>
</organism>
<evidence type="ECO:0000256" key="1">
    <source>
        <dbReference type="SAM" id="MobiDB-lite"/>
    </source>
</evidence>
<proteinExistence type="predicted"/>
<name>A0A9X0YDQ1_9PSED</name>
<keyword evidence="4" id="KW-1185">Reference proteome</keyword>
<dbReference type="RefSeq" id="WP_205490599.1">
    <property type="nucleotide sequence ID" value="NZ_JAFHKI010000088.1"/>
</dbReference>
<reference evidence="3 4" key="1">
    <citation type="journal article" date="2021" name="Int. J. Syst. Evol. Microbiol.">
        <title>Pseudomonas lactucae sp. nov., a pathogen causing bacterial rot of lettuce in Japan.</title>
        <authorList>
            <person name="Sawada H."/>
            <person name="Fujikawa T."/>
            <person name="Satou M."/>
        </authorList>
    </citation>
    <scope>NUCLEOTIDE SEQUENCE [LARGE SCALE GENOMIC DNA]</scope>
    <source>
        <strain evidence="3 4">MAFF 301381</strain>
    </source>
</reference>
<evidence type="ECO:0000313" key="4">
    <source>
        <dbReference type="Proteomes" id="UP001154860"/>
    </source>
</evidence>
<evidence type="ECO:0000313" key="3">
    <source>
        <dbReference type="EMBL" id="MBN2977282.1"/>
    </source>
</evidence>
<dbReference type="EMBL" id="JAFHKJ010000061">
    <property type="protein sequence ID" value="MBN2977282.1"/>
    <property type="molecule type" value="Genomic_DNA"/>
</dbReference>
<evidence type="ECO:0000259" key="2">
    <source>
        <dbReference type="Pfam" id="PF20178"/>
    </source>
</evidence>
<comment type="caution">
    <text evidence="3">The sequence shown here is derived from an EMBL/GenBank/DDBJ whole genome shotgun (WGS) entry which is preliminary data.</text>
</comment>
<sequence>MQQTSANGTTSSGSQASFRRSASDVFFNDHRRIDVMIQQLRDRQPSFEKFLQQYALTPGTTPDLEQIANEFNKVVQQYWTTKQPTEYEPAPRHTPLQQLQSEHRKMLSTQANLRVADGTLSAESKALIDKALRYPTLADREAAFPAGARPGVYPLTIDDGTPNGASLAGAFMITARDGSSAQAPHWPDGSRRIAANDLNGPVVLYTPGEGFEEFQTPAQARAALAQRLDDDEPRAQQLEQSLPWEARQRRQTLQGDDLAFSFSPGTGDVQAEAMTQLLASQAAEVKARLARLFGADKPLTSIEQLNAPEVAEALNQASDWSEPFTGYHAMLARLEKLNEQQQPHWLKNLSADSLSAFESLDQAEQQSLDTLVPLLEEIPSLHEYAQQKLSAVLKERYPTLDIDPSLTKVLVSTSSIVHTGRPTPQQQRTIKTDPDVSLVELALRNPTEWPEAKSSMYSEVRMTARLFDSAGKPVMGADGKPFYLHTDELKALCRLDVGGNYLRLLDERMDPEAVTGGAGELRSAWKANLADSMNTQAYLAQFDPDAFLPGSNGISWLMAVLDHPDPATRPQVDGRTVTTHTVSSLGQRLQGVMAIGNNYNKSLVLFTPDAPDGRAFREVIDQAALEELLAKPEWETYVKSRKDPVDPNGLTKAVEDLKGQSQRRLERLMSHEERSSHAYLKPMQGNFQDVMYTQLGRLTRALADARSVSNLEVDLKSYKNKFAFGLEVAVTFMDLLPVLGKGASALRRLASLARLPVRGAFSTLKNSRLLSTIYSRIGKGASAVKRSGKPLLRPVVQPPAPSSSAGIRGSLVPPAPGATSAPLPDLSAHALPDSLLSGRAMRGDGTYQVADQFYIRYTDGTGTPRIFEISPVYKAGEHVRVIDPHSRKTVAFLSPANNGEWRLNRMFGGAPGDELLMRGRKRVIEQNADAAGSSSSGVRPPLDNKRLRLPGKFPGEKATLEPPVKGKNVFYHYTGKDSHASILADRSLAPSSRTLDGKQLPRTQGRHYFTDLAPTDQSVQETSKTIFGRRKHGNTLDKMTHYYEVNTSGLTVHPTQNPHIFYVETEFHIPLKYPDENSVPMNRIISHGKTLF</sequence>